<reference evidence="5" key="1">
    <citation type="submission" date="2016-11" db="EMBL/GenBank/DDBJ databases">
        <authorList>
            <person name="Varghese N."/>
            <person name="Submissions S."/>
        </authorList>
    </citation>
    <scope>NUCLEOTIDE SEQUENCE [LARGE SCALE GENOMIC DNA]</scope>
    <source>
        <strain evidence="5">DSM 3071</strain>
    </source>
</reference>
<dbReference type="PANTHER" id="PTHR30328:SF54">
    <property type="entry name" value="HTH-TYPE TRANSCRIPTIONAL REPRESSOR SCO4008"/>
    <property type="match status" value="1"/>
</dbReference>
<dbReference type="Pfam" id="PF00440">
    <property type="entry name" value="TetR_N"/>
    <property type="match status" value="1"/>
</dbReference>
<dbReference type="GO" id="GO:0006355">
    <property type="term" value="P:regulation of DNA-templated transcription"/>
    <property type="evidence" value="ECO:0007669"/>
    <property type="project" value="UniProtKB-ARBA"/>
</dbReference>
<dbReference type="GO" id="GO:0003677">
    <property type="term" value="F:DNA binding"/>
    <property type="evidence" value="ECO:0007669"/>
    <property type="project" value="UniProtKB-UniRule"/>
</dbReference>
<keyword evidence="5" id="KW-1185">Reference proteome</keyword>
<dbReference type="Proteomes" id="UP000184278">
    <property type="component" value="Unassembled WGS sequence"/>
</dbReference>
<keyword evidence="1 2" id="KW-0238">DNA-binding</keyword>
<proteinExistence type="predicted"/>
<dbReference type="Gene3D" id="1.10.357.10">
    <property type="entry name" value="Tetracycline Repressor, domain 2"/>
    <property type="match status" value="1"/>
</dbReference>
<dbReference type="OrthoDB" id="494991at2"/>
<gene>
    <name evidence="4" type="ORF">SAMN02745229_01439</name>
</gene>
<sequence>MPKRIIGVSERLLNVAKEEFMAKGFEGASIKEIASKAATSPRAIYTRFENKEDLFCKVVEPVVLEFKAMFWEDKEYYYSGKSEQGRTPVDFYLRYIEYAYKHRDEFILLLTKSSGTRYEHFMKDLADADTSRVKEVISDGRISVKNEMDVVELFVRQISYAFYDNLFLPLIRGYSLKDAKEYITMMVDFYMKGIDTI</sequence>
<organism evidence="4 5">
    <name type="scientific">Butyrivibrio fibrisolvens DSM 3071</name>
    <dbReference type="NCBI Taxonomy" id="1121131"/>
    <lineage>
        <taxon>Bacteria</taxon>
        <taxon>Bacillati</taxon>
        <taxon>Bacillota</taxon>
        <taxon>Clostridia</taxon>
        <taxon>Lachnospirales</taxon>
        <taxon>Lachnospiraceae</taxon>
        <taxon>Butyrivibrio</taxon>
    </lineage>
</organism>
<dbReference type="PANTHER" id="PTHR30328">
    <property type="entry name" value="TRANSCRIPTIONAL REPRESSOR"/>
    <property type="match status" value="1"/>
</dbReference>
<dbReference type="RefSeq" id="WP_073386671.1">
    <property type="nucleotide sequence ID" value="NZ_FQXK01000011.1"/>
</dbReference>
<feature type="domain" description="HTH tetR-type" evidence="3">
    <location>
        <begin position="6"/>
        <end position="66"/>
    </location>
</feature>
<evidence type="ECO:0000313" key="4">
    <source>
        <dbReference type="EMBL" id="SHI10706.1"/>
    </source>
</evidence>
<dbReference type="InterPro" id="IPR050109">
    <property type="entry name" value="HTH-type_TetR-like_transc_reg"/>
</dbReference>
<accession>A0A1M5YFF0</accession>
<evidence type="ECO:0000259" key="3">
    <source>
        <dbReference type="PROSITE" id="PS50977"/>
    </source>
</evidence>
<dbReference type="PROSITE" id="PS50977">
    <property type="entry name" value="HTH_TETR_2"/>
    <property type="match status" value="1"/>
</dbReference>
<evidence type="ECO:0000256" key="1">
    <source>
        <dbReference type="ARBA" id="ARBA00023125"/>
    </source>
</evidence>
<dbReference type="STRING" id="1121131.SAMN02745229_01439"/>
<dbReference type="GeneID" id="89508589"/>
<protein>
    <submittedName>
        <fullName evidence="4">Transcriptional regulator, TetR family</fullName>
    </submittedName>
</protein>
<dbReference type="PRINTS" id="PR00455">
    <property type="entry name" value="HTHTETR"/>
</dbReference>
<evidence type="ECO:0000313" key="5">
    <source>
        <dbReference type="Proteomes" id="UP000184278"/>
    </source>
</evidence>
<dbReference type="AlphaFoldDB" id="A0A1M5YFF0"/>
<name>A0A1M5YFF0_BUTFI</name>
<dbReference type="InterPro" id="IPR001647">
    <property type="entry name" value="HTH_TetR"/>
</dbReference>
<dbReference type="SUPFAM" id="SSF46689">
    <property type="entry name" value="Homeodomain-like"/>
    <property type="match status" value="1"/>
</dbReference>
<dbReference type="InterPro" id="IPR009057">
    <property type="entry name" value="Homeodomain-like_sf"/>
</dbReference>
<feature type="DNA-binding region" description="H-T-H motif" evidence="2">
    <location>
        <begin position="29"/>
        <end position="48"/>
    </location>
</feature>
<dbReference type="EMBL" id="FQXK01000011">
    <property type="protein sequence ID" value="SHI10706.1"/>
    <property type="molecule type" value="Genomic_DNA"/>
</dbReference>
<evidence type="ECO:0000256" key="2">
    <source>
        <dbReference type="PROSITE-ProRule" id="PRU00335"/>
    </source>
</evidence>